<dbReference type="NCBIfam" id="NF040567">
    <property type="entry name" value="SCO2524_fam"/>
    <property type="match status" value="1"/>
</dbReference>
<reference evidence="1" key="2">
    <citation type="submission" date="2023-01" db="EMBL/GenBank/DDBJ databases">
        <authorList>
            <person name="Sun Q."/>
            <person name="Evtushenko L."/>
        </authorList>
    </citation>
    <scope>NUCLEOTIDE SEQUENCE</scope>
    <source>
        <strain evidence="1">VKM Ac-1321</strain>
    </source>
</reference>
<accession>A0A9W6KMB7</accession>
<reference evidence="1" key="1">
    <citation type="journal article" date="2014" name="Int. J. Syst. Evol. Microbiol.">
        <title>Complete genome sequence of Corynebacterium casei LMG S-19264T (=DSM 44701T), isolated from a smear-ripened cheese.</title>
        <authorList>
            <consortium name="US DOE Joint Genome Institute (JGI-PGF)"/>
            <person name="Walter F."/>
            <person name="Albersmeier A."/>
            <person name="Kalinowski J."/>
            <person name="Ruckert C."/>
        </authorList>
    </citation>
    <scope>NUCLEOTIDE SEQUENCE</scope>
    <source>
        <strain evidence="1">VKM Ac-1321</strain>
    </source>
</reference>
<protein>
    <submittedName>
        <fullName evidence="1">Uncharacterized protein</fullName>
    </submittedName>
</protein>
<dbReference type="EMBL" id="BSFP01000027">
    <property type="protein sequence ID" value="GLL02901.1"/>
    <property type="molecule type" value="Genomic_DNA"/>
</dbReference>
<comment type="caution">
    <text evidence="1">The sequence shown here is derived from an EMBL/GenBank/DDBJ whole genome shotgun (WGS) entry which is preliminary data.</text>
</comment>
<gene>
    <name evidence="1" type="ORF">GCM10017581_046430</name>
</gene>
<organism evidence="1 2">
    <name type="scientific">Dactylosporangium matsuzakiense</name>
    <dbReference type="NCBI Taxonomy" id="53360"/>
    <lineage>
        <taxon>Bacteria</taxon>
        <taxon>Bacillati</taxon>
        <taxon>Actinomycetota</taxon>
        <taxon>Actinomycetes</taxon>
        <taxon>Micromonosporales</taxon>
        <taxon>Micromonosporaceae</taxon>
        <taxon>Dactylosporangium</taxon>
    </lineage>
</organism>
<dbReference type="AlphaFoldDB" id="A0A9W6KMB7"/>
<evidence type="ECO:0000313" key="1">
    <source>
        <dbReference type="EMBL" id="GLL02901.1"/>
    </source>
</evidence>
<keyword evidence="2" id="KW-1185">Reference proteome</keyword>
<dbReference type="Proteomes" id="UP001143480">
    <property type="component" value="Unassembled WGS sequence"/>
</dbReference>
<evidence type="ECO:0000313" key="2">
    <source>
        <dbReference type="Proteomes" id="UP001143480"/>
    </source>
</evidence>
<sequence>MKVHPRQELLSIWRAVVRNSWRNGKWKWGGREKSNSISDAEQLLCILLPATQLDEFRLERPNETDNEMADILKPLGGVLDIPPILVKLLNEYFTTYRDTSGAPTFSGGSYFVAESGEKPVPEQLSLPIVDSYAISMVLSLAALGFARVYRSSAQRSETLDDLDKLEQLASTRLSAAMVGLLRSFSVNVFAYESEDGENLVKTLNQEGIAPIRLVERLRRELRETLASFNNTVLIGSGRRSLEELTLPDRLFECGWSWGVVEGAPDIEVDDQKLEAKIGEQPKGYALDKPYLYFTVTALDAIEDLLSERTRTLSLLNEEQQRLAQALQLRYDLTRTYWATVATFGAGRWPLEDMPWKTVDGVESIYFTLLVTSLAVKGFTRERGSDAELVRVGAVLEDLAERALITSRAVEGDPMLNLHDPGVMLLLEGAEVGGGPTLRWPITEFAALLMQRTHVIAQLLTDGERRSDLIGLADRVWSHISARRLRDETTGRGLWDQPSLVFPSIKTLYEDTSWYYTERVVLALIAAARTVQRPTLRSNMLHGYALELVIEAEHLLDKELLAGAVEGRGPMGRSVQRIRADLSRARRYAGERPATSTALAIEALQKLDELAAARMNVAEG</sequence>
<name>A0A9W6KMB7_9ACTN</name>
<proteinExistence type="predicted"/>
<dbReference type="RefSeq" id="WP_261962906.1">
    <property type="nucleotide sequence ID" value="NZ_BAAAXA010000003.1"/>
</dbReference>
<dbReference type="InterPro" id="IPR049777">
    <property type="entry name" value="SCO2524-like"/>
</dbReference>